<dbReference type="Proteomes" id="UP000601990">
    <property type="component" value="Unassembled WGS sequence"/>
</dbReference>
<accession>A0ABX1N2F6</accession>
<comment type="similarity">
    <text evidence="3 7">Belongs to the flagella basal body rod proteins family.</text>
</comment>
<organism evidence="10 11">
    <name type="scientific">Aromatoleum buckelii</name>
    <dbReference type="NCBI Taxonomy" id="200254"/>
    <lineage>
        <taxon>Bacteria</taxon>
        <taxon>Pseudomonadati</taxon>
        <taxon>Pseudomonadota</taxon>
        <taxon>Betaproteobacteria</taxon>
        <taxon>Rhodocyclales</taxon>
        <taxon>Rhodocyclaceae</taxon>
        <taxon>Aromatoleum</taxon>
    </lineage>
</organism>
<keyword evidence="10" id="KW-0966">Cell projection</keyword>
<evidence type="ECO:0000259" key="9">
    <source>
        <dbReference type="Pfam" id="PF22638"/>
    </source>
</evidence>
<name>A0ABX1N2F6_9RHOO</name>
<keyword evidence="6 7" id="KW-0975">Bacterial flagellum</keyword>
<sequence>MAGLLGIGLTGINSSQANLLTTSHNITNANTPGYNRQTAIVTTNDPHFTGAGFFGQGSRVETVRRQYDQFLGQQVLSASARKEELSAYNTQLTQLDNLLADPSAGLAPALSDFFKGVQDVATNPASIPGRQALISRAESLASRFNGLDTRLDEIGSLTEGQIAGAVESIDTYARQIAEMNQQIGTVQVAGPSLQANDLLDQRDTLVAELNKLVKVSTVSERDGSLSVFVGTGQALVVGTTASELAVKPDPSDPLRGTIELRTAGGGAVPLPDSLFTGGQLGGLLKFRSETLDPARDNLDQMAYDFAGAFNTQHGMGRALNGDAGGAFFTPLGGVSGAAGALRVAISDPQAIAAATSDAGPVRPSDNRNALELAKLQTNRSVVTLGTGGTAAIGSAYSQLVSSVGNKTREVQIGLKAQEAQLDQATAAQQALSGVNLDEEAANLIRYQQSYQAAARVMSVAGTLFDEILSIAR</sequence>
<dbReference type="InterPro" id="IPR002371">
    <property type="entry name" value="FlgK"/>
</dbReference>
<proteinExistence type="inferred from homology"/>
<keyword evidence="5 7" id="KW-0964">Secreted</keyword>
<keyword evidence="11" id="KW-1185">Reference proteome</keyword>
<dbReference type="EMBL" id="WTVH01000014">
    <property type="protein sequence ID" value="NMF93441.1"/>
    <property type="molecule type" value="Genomic_DNA"/>
</dbReference>
<feature type="domain" description="Flagellar basal-body/hook protein C-terminal" evidence="8">
    <location>
        <begin position="430"/>
        <end position="469"/>
    </location>
</feature>
<evidence type="ECO:0000259" key="8">
    <source>
        <dbReference type="Pfam" id="PF06429"/>
    </source>
</evidence>
<dbReference type="PANTHER" id="PTHR30033">
    <property type="entry name" value="FLAGELLAR HOOK-ASSOCIATED PROTEIN 1"/>
    <property type="match status" value="1"/>
</dbReference>
<comment type="caution">
    <text evidence="10">The sequence shown here is derived from an EMBL/GenBank/DDBJ whole genome shotgun (WGS) entry which is preliminary data.</text>
</comment>
<feature type="domain" description="Flagellar hook-associated protein FlgK helical" evidence="9">
    <location>
        <begin position="92"/>
        <end position="328"/>
    </location>
</feature>
<evidence type="ECO:0000313" key="10">
    <source>
        <dbReference type="EMBL" id="NMF93441.1"/>
    </source>
</evidence>
<evidence type="ECO:0000256" key="4">
    <source>
        <dbReference type="ARBA" id="ARBA00016244"/>
    </source>
</evidence>
<dbReference type="NCBIfam" id="TIGR02492">
    <property type="entry name" value="flgK_ends"/>
    <property type="match status" value="1"/>
</dbReference>
<dbReference type="PRINTS" id="PR01005">
    <property type="entry name" value="FLGHOOKAP1"/>
</dbReference>
<evidence type="ECO:0000256" key="2">
    <source>
        <dbReference type="ARBA" id="ARBA00004613"/>
    </source>
</evidence>
<gene>
    <name evidence="7 10" type="primary">flgK</name>
    <name evidence="10" type="ORF">GO608_08895</name>
</gene>
<protein>
    <recommendedName>
        <fullName evidence="4 7">Flagellar hook-associated protein 1</fullName>
        <shortName evidence="7">HAP1</shortName>
    </recommendedName>
</protein>
<dbReference type="Pfam" id="PF06429">
    <property type="entry name" value="Flg_bbr_C"/>
    <property type="match status" value="1"/>
</dbReference>
<keyword evidence="10" id="KW-0282">Flagellum</keyword>
<dbReference type="InterPro" id="IPR010930">
    <property type="entry name" value="Flg_bb/hook_C_dom"/>
</dbReference>
<dbReference type="RefSeq" id="WP_169198718.1">
    <property type="nucleotide sequence ID" value="NZ_WTVH02000009.1"/>
</dbReference>
<comment type="subcellular location">
    <subcellularLocation>
        <location evidence="1 7">Bacterial flagellum</location>
    </subcellularLocation>
    <subcellularLocation>
        <location evidence="2 7">Secreted</location>
    </subcellularLocation>
</comment>
<evidence type="ECO:0000256" key="3">
    <source>
        <dbReference type="ARBA" id="ARBA00009677"/>
    </source>
</evidence>
<dbReference type="Pfam" id="PF22638">
    <property type="entry name" value="FlgK_D1"/>
    <property type="match status" value="1"/>
</dbReference>
<keyword evidence="10" id="KW-0969">Cilium</keyword>
<evidence type="ECO:0000313" key="11">
    <source>
        <dbReference type="Proteomes" id="UP000601990"/>
    </source>
</evidence>
<dbReference type="InterPro" id="IPR053927">
    <property type="entry name" value="FlgK_helical"/>
</dbReference>
<dbReference type="PANTHER" id="PTHR30033:SF1">
    <property type="entry name" value="FLAGELLAR HOOK-ASSOCIATED PROTEIN 1"/>
    <property type="match status" value="1"/>
</dbReference>
<evidence type="ECO:0000256" key="7">
    <source>
        <dbReference type="RuleBase" id="RU362065"/>
    </source>
</evidence>
<evidence type="ECO:0000256" key="5">
    <source>
        <dbReference type="ARBA" id="ARBA00022525"/>
    </source>
</evidence>
<evidence type="ECO:0000256" key="6">
    <source>
        <dbReference type="ARBA" id="ARBA00023143"/>
    </source>
</evidence>
<evidence type="ECO:0000256" key="1">
    <source>
        <dbReference type="ARBA" id="ARBA00004365"/>
    </source>
</evidence>
<reference evidence="10" key="1">
    <citation type="submission" date="2019-12" db="EMBL/GenBank/DDBJ databases">
        <title>Comparative genomics gives insights into the taxonomy of the Azoarcus-Aromatoleum group and reveals separate origins of nif in the plant-associated Azoarcus and non-plant-associated Aromatoleum sub-groups.</title>
        <authorList>
            <person name="Lafos M."/>
            <person name="Maluk M."/>
            <person name="Batista M."/>
            <person name="Junghare M."/>
            <person name="Carmona M."/>
            <person name="Faoro H."/>
            <person name="Cruz L.M."/>
            <person name="Battistoni F."/>
            <person name="De Souza E."/>
            <person name="Pedrosa F."/>
            <person name="Chen W.-M."/>
            <person name="Poole P.S."/>
            <person name="Dixon R.A."/>
            <person name="James E.K."/>
        </authorList>
    </citation>
    <scope>NUCLEOTIDE SEQUENCE</scope>
    <source>
        <strain evidence="10">U120</strain>
    </source>
</reference>
<dbReference type="SUPFAM" id="SSF64518">
    <property type="entry name" value="Phase 1 flagellin"/>
    <property type="match status" value="1"/>
</dbReference>